<evidence type="ECO:0000313" key="4">
    <source>
        <dbReference type="Proteomes" id="UP001595696"/>
    </source>
</evidence>
<dbReference type="InterPro" id="IPR005149">
    <property type="entry name" value="Tscrpt_reg_PadR_N"/>
</dbReference>
<dbReference type="InterPro" id="IPR036390">
    <property type="entry name" value="WH_DNA-bd_sf"/>
</dbReference>
<reference evidence="4" key="1">
    <citation type="journal article" date="2019" name="Int. J. Syst. Evol. Microbiol.">
        <title>The Global Catalogue of Microorganisms (GCM) 10K type strain sequencing project: providing services to taxonomists for standard genome sequencing and annotation.</title>
        <authorList>
            <consortium name="The Broad Institute Genomics Platform"/>
            <consortium name="The Broad Institute Genome Sequencing Center for Infectious Disease"/>
            <person name="Wu L."/>
            <person name="Ma J."/>
        </authorList>
    </citation>
    <scope>NUCLEOTIDE SEQUENCE [LARGE SCALE GENOMIC DNA]</scope>
    <source>
        <strain evidence="4">CGMCC 4.7330</strain>
    </source>
</reference>
<dbReference type="EMBL" id="JBHSAX010000018">
    <property type="protein sequence ID" value="MFC3964812.1"/>
    <property type="molecule type" value="Genomic_DNA"/>
</dbReference>
<dbReference type="Pfam" id="PF03551">
    <property type="entry name" value="PadR"/>
    <property type="match status" value="1"/>
</dbReference>
<keyword evidence="4" id="KW-1185">Reference proteome</keyword>
<accession>A0ABV8DXG2</accession>
<feature type="compositionally biased region" description="Low complexity" evidence="1">
    <location>
        <begin position="219"/>
        <end position="229"/>
    </location>
</feature>
<dbReference type="InterPro" id="IPR036388">
    <property type="entry name" value="WH-like_DNA-bd_sf"/>
</dbReference>
<evidence type="ECO:0000256" key="1">
    <source>
        <dbReference type="SAM" id="MobiDB-lite"/>
    </source>
</evidence>
<feature type="domain" description="Transcription regulator PadR N-terminal" evidence="2">
    <location>
        <begin position="14"/>
        <end position="89"/>
    </location>
</feature>
<evidence type="ECO:0000313" key="3">
    <source>
        <dbReference type="EMBL" id="MFC3964812.1"/>
    </source>
</evidence>
<protein>
    <submittedName>
        <fullName evidence="3">PadR family transcriptional regulator</fullName>
    </submittedName>
</protein>
<dbReference type="SUPFAM" id="SSF46785">
    <property type="entry name" value="Winged helix' DNA-binding domain"/>
    <property type="match status" value="1"/>
</dbReference>
<organism evidence="3 4">
    <name type="scientific">Nocardia jiangsuensis</name>
    <dbReference type="NCBI Taxonomy" id="1691563"/>
    <lineage>
        <taxon>Bacteria</taxon>
        <taxon>Bacillati</taxon>
        <taxon>Actinomycetota</taxon>
        <taxon>Actinomycetes</taxon>
        <taxon>Mycobacteriales</taxon>
        <taxon>Nocardiaceae</taxon>
        <taxon>Nocardia</taxon>
    </lineage>
</organism>
<dbReference type="PANTHER" id="PTHR43252:SF7">
    <property type="entry name" value="TRANSCRIPTIONAL REGULATOR YQJI"/>
    <property type="match status" value="1"/>
</dbReference>
<dbReference type="RefSeq" id="WP_378614587.1">
    <property type="nucleotide sequence ID" value="NZ_JBHSAX010000018.1"/>
</dbReference>
<sequence length="229" mass="25321">MGARGTVTPLAVAVLALLDERPRHPYDMHQALLERGMDRLVKVRPGSLYHTVARLTGCELIRADGVDRDGRRPERTTYRITSAGRAALRDRVAELLRTPAAEYPGFPLALAEAHNLPKEQVRELLAERRAQLGGDLDEIRALGVWAGDHALPRRYWMVLTYLRTMLEAEIGWVDALLGDLDDGTLAWDRFDPGTGRRIAAPIDAWATAVRADPPPLPAEPGATPRTRSS</sequence>
<gene>
    <name evidence="3" type="ORF">ACFO0B_22735</name>
</gene>
<comment type="caution">
    <text evidence="3">The sequence shown here is derived from an EMBL/GenBank/DDBJ whole genome shotgun (WGS) entry which is preliminary data.</text>
</comment>
<evidence type="ECO:0000259" key="2">
    <source>
        <dbReference type="Pfam" id="PF03551"/>
    </source>
</evidence>
<dbReference type="PANTHER" id="PTHR43252">
    <property type="entry name" value="TRANSCRIPTIONAL REGULATOR YQJI"/>
    <property type="match status" value="1"/>
</dbReference>
<feature type="region of interest" description="Disordered" evidence="1">
    <location>
        <begin position="209"/>
        <end position="229"/>
    </location>
</feature>
<dbReference type="Gene3D" id="1.10.10.10">
    <property type="entry name" value="Winged helix-like DNA-binding domain superfamily/Winged helix DNA-binding domain"/>
    <property type="match status" value="1"/>
</dbReference>
<proteinExistence type="predicted"/>
<name>A0ABV8DXG2_9NOCA</name>
<dbReference type="Proteomes" id="UP001595696">
    <property type="component" value="Unassembled WGS sequence"/>
</dbReference>